<protein>
    <submittedName>
        <fullName evidence="5">Class I SAM-dependent methyltransferase</fullName>
    </submittedName>
</protein>
<dbReference type="CDD" id="cd02440">
    <property type="entry name" value="AdoMet_MTases"/>
    <property type="match status" value="1"/>
</dbReference>
<keyword evidence="3 5" id="KW-0808">Transferase</keyword>
<dbReference type="GO" id="GO:0032259">
    <property type="term" value="P:methylation"/>
    <property type="evidence" value="ECO:0007669"/>
    <property type="project" value="UniProtKB-KW"/>
</dbReference>
<dbReference type="Gene3D" id="3.40.50.150">
    <property type="entry name" value="Vaccinia Virus protein VP39"/>
    <property type="match status" value="1"/>
</dbReference>
<organism evidence="5 6">
    <name type="scientific">Ornithinimicrobium ciconiae</name>
    <dbReference type="NCBI Taxonomy" id="2594265"/>
    <lineage>
        <taxon>Bacteria</taxon>
        <taxon>Bacillati</taxon>
        <taxon>Actinomycetota</taxon>
        <taxon>Actinomycetes</taxon>
        <taxon>Micrococcales</taxon>
        <taxon>Ornithinimicrobiaceae</taxon>
        <taxon>Ornithinimicrobium</taxon>
    </lineage>
</organism>
<name>A0A516G6A5_9MICO</name>
<dbReference type="Proteomes" id="UP000315395">
    <property type="component" value="Chromosome"/>
</dbReference>
<dbReference type="InterPro" id="IPR029063">
    <property type="entry name" value="SAM-dependent_MTases_sf"/>
</dbReference>
<evidence type="ECO:0000256" key="1">
    <source>
        <dbReference type="ARBA" id="ARBA00008361"/>
    </source>
</evidence>
<dbReference type="KEGG" id="orz:FNH13_00865"/>
<dbReference type="Pfam" id="PF08241">
    <property type="entry name" value="Methyltransf_11"/>
    <property type="match status" value="1"/>
</dbReference>
<dbReference type="EMBL" id="CP041616">
    <property type="protein sequence ID" value="QDO87047.1"/>
    <property type="molecule type" value="Genomic_DNA"/>
</dbReference>
<proteinExistence type="inferred from homology"/>
<dbReference type="SUPFAM" id="SSF53335">
    <property type="entry name" value="S-adenosyl-L-methionine-dependent methyltransferases"/>
    <property type="match status" value="1"/>
</dbReference>
<keyword evidence="6" id="KW-1185">Reference proteome</keyword>
<sequence length="293" mass="32223">MPTPSSCSRSRSRCARCRAVSSIKCARRCCLGKDGVHEGRRHFESVAASYGTARPPYPTVLYETLAQQGVIGPDLRVLEIGPGSGEATGELVRRGSKVVAVEPGPELADRLRRECPDATVVVSRLEDMDMAARQFDSVVAATSMHWVDLPTMLPKLGQALEPRGMLAVWRTVFGDPRVRTPFRQAVDKIVAGRGTSVPRSDPLDPRPTVEELEAGGRFRHIRSWQWPWQIDLDALQVRALFTTFSDWRDPGELDAVQAAAAAQPGSVTEHYVTILHLLRGTTGEKDAVREGPY</sequence>
<dbReference type="GO" id="GO:0008757">
    <property type="term" value="F:S-adenosylmethionine-dependent methyltransferase activity"/>
    <property type="evidence" value="ECO:0007669"/>
    <property type="project" value="InterPro"/>
</dbReference>
<gene>
    <name evidence="5" type="ORF">FNH13_00865</name>
</gene>
<dbReference type="OrthoDB" id="9797252at2"/>
<dbReference type="InterPro" id="IPR051052">
    <property type="entry name" value="Diverse_substrate_MTase"/>
</dbReference>
<evidence type="ECO:0000259" key="4">
    <source>
        <dbReference type="Pfam" id="PF08241"/>
    </source>
</evidence>
<evidence type="ECO:0000256" key="2">
    <source>
        <dbReference type="ARBA" id="ARBA00022603"/>
    </source>
</evidence>
<dbReference type="PANTHER" id="PTHR44942:SF4">
    <property type="entry name" value="METHYLTRANSFERASE TYPE 11 DOMAIN-CONTAINING PROTEIN"/>
    <property type="match status" value="1"/>
</dbReference>
<accession>A0A516G6A5</accession>
<evidence type="ECO:0000256" key="3">
    <source>
        <dbReference type="ARBA" id="ARBA00022679"/>
    </source>
</evidence>
<comment type="similarity">
    <text evidence="1">Belongs to the methyltransferase superfamily.</text>
</comment>
<dbReference type="AlphaFoldDB" id="A0A516G6A5"/>
<reference evidence="5 6" key="1">
    <citation type="submission" date="2019-07" db="EMBL/GenBank/DDBJ databases">
        <title>complete genome sequencing of Ornithinimicrobium sp. H23M54.</title>
        <authorList>
            <person name="Bae J.-W."/>
            <person name="Lee S.-Y."/>
        </authorList>
    </citation>
    <scope>NUCLEOTIDE SEQUENCE [LARGE SCALE GENOMIC DNA]</scope>
    <source>
        <strain evidence="5 6">H23M54</strain>
    </source>
</reference>
<feature type="domain" description="Methyltransferase type 11" evidence="4">
    <location>
        <begin position="78"/>
        <end position="167"/>
    </location>
</feature>
<dbReference type="PANTHER" id="PTHR44942">
    <property type="entry name" value="METHYLTRANSF_11 DOMAIN-CONTAINING PROTEIN"/>
    <property type="match status" value="1"/>
</dbReference>
<evidence type="ECO:0000313" key="6">
    <source>
        <dbReference type="Proteomes" id="UP000315395"/>
    </source>
</evidence>
<evidence type="ECO:0000313" key="5">
    <source>
        <dbReference type="EMBL" id="QDO87047.1"/>
    </source>
</evidence>
<dbReference type="InterPro" id="IPR013216">
    <property type="entry name" value="Methyltransf_11"/>
</dbReference>
<keyword evidence="2 5" id="KW-0489">Methyltransferase</keyword>